<dbReference type="GO" id="GO:0007265">
    <property type="term" value="P:Ras protein signal transduction"/>
    <property type="evidence" value="ECO:0007669"/>
    <property type="project" value="TreeGrafter"/>
</dbReference>
<feature type="region of interest" description="Disordered" evidence="3">
    <location>
        <begin position="1"/>
        <end position="41"/>
    </location>
</feature>
<evidence type="ECO:0000259" key="4">
    <source>
        <dbReference type="PROSITE" id="PS50009"/>
    </source>
</evidence>
<feature type="domain" description="N-terminal Ras-GEF" evidence="5">
    <location>
        <begin position="871"/>
        <end position="1002"/>
    </location>
</feature>
<dbReference type="Gene3D" id="1.20.870.10">
    <property type="entry name" value="Son of sevenless (SoS) protein Chain: S domain 1"/>
    <property type="match status" value="1"/>
</dbReference>
<feature type="domain" description="Ras-GEF" evidence="4">
    <location>
        <begin position="1033"/>
        <end position="1241"/>
    </location>
</feature>
<dbReference type="Pfam" id="PF00617">
    <property type="entry name" value="RasGEF"/>
    <property type="match status" value="2"/>
</dbReference>
<reference evidence="6" key="1">
    <citation type="submission" date="2022-07" db="EMBL/GenBank/DDBJ databases">
        <title>Genome Sequence of Physisporinus lineatus.</title>
        <authorList>
            <person name="Buettner E."/>
        </authorList>
    </citation>
    <scope>NUCLEOTIDE SEQUENCE</scope>
    <source>
        <strain evidence="6">VT162</strain>
    </source>
</reference>
<feature type="compositionally biased region" description="Low complexity" evidence="3">
    <location>
        <begin position="19"/>
        <end position="28"/>
    </location>
</feature>
<dbReference type="GO" id="GO:0005886">
    <property type="term" value="C:plasma membrane"/>
    <property type="evidence" value="ECO:0007669"/>
    <property type="project" value="TreeGrafter"/>
</dbReference>
<dbReference type="Pfam" id="PF00618">
    <property type="entry name" value="RasGEF_N"/>
    <property type="match status" value="1"/>
</dbReference>
<feature type="compositionally biased region" description="Basic residues" evidence="3">
    <location>
        <begin position="1"/>
        <end position="13"/>
    </location>
</feature>
<dbReference type="InterPro" id="IPR000651">
    <property type="entry name" value="Ras-like_Gua-exchang_fac_N"/>
</dbReference>
<feature type="region of interest" description="Disordered" evidence="3">
    <location>
        <begin position="704"/>
        <end position="728"/>
    </location>
</feature>
<feature type="region of interest" description="Disordered" evidence="3">
    <location>
        <begin position="121"/>
        <end position="237"/>
    </location>
</feature>
<dbReference type="SMART" id="SM00229">
    <property type="entry name" value="RasGEFN"/>
    <property type="match status" value="1"/>
</dbReference>
<dbReference type="InterPro" id="IPR008937">
    <property type="entry name" value="Ras-like_GEF"/>
</dbReference>
<sequence>MSRALFSKHRRNARSSVASSQLTTIPTSPSSPPAPTSSTPPLFSARRANDFWLPEVSQDGQIFYVNIHTGKHSRDLPREIYSSLHDEAFPLSPSSPPRSSRISPLLHASLPFRHRMSVIEEGSASSSRRAYGSPDPILPEHRVVRSDSLGRNSSAPTKIEEPSPNNSVTRPQNDRQTHVHIRDTSDSHLPSSRVRLPPSSNPTRSRSLSTSSVARPTPTLLPQDHSLRPPSRKRAGTAACVMRPAGAFRMQLATPTEQPEPDEESENNLLPKNLAGSPLDSPTELIRSAHGALSAFKEYLKSVDPILLGRPERKKLDDSVTKVIAGIRNLVYITATPIDRLPDERGRKRNSLPPSPTHGLRAYLNPHYFKIIKALSALLQLNIVIQNSPSISIGDSKMEVATTELEQAVDTFVQKFQRYQDQHRSSPTSGEAKRLFGAFATASVDLAALDATTAGWRGPLASRSDEQPKRRLQKEVITELKGTVGTIEHKLLGLVTGSSNAFHKADRLHADTQFVVARLTSLLKIVADLDVTQHTDIAGTKVDLKNMDDPGQYTRSVEKARLVASTLRDAVEDLYSDASTLFTTAQRIQTDDQVSSIYTSQQDNQIKSPATSIMTNLSIVLSSLEGLWNVGNEQAHILASATASASAGHGHGHDDSESTPVVEPVRSSRDSCISIVDGNIYAGPSASGEEFNVEEKLIKPLGRVASSPDESSWPNFASPLSSSTSEDNMSVGAGVGDCDGCGSRDGWIGMGVGMGMGSGTGMGTGMGMVPATPPRSYRRISGAETLVGSTIGSFLSSNASTLPPEDESLYPTHLNHVDTSHLHDKSPQRGDKLKKIFGSEAPRHYIDSLNAEAMPWYLRPNYDPDEILFEPNGDVKAGTASALVQRLTAHEYGDPTFIKYFLMTFKSFMTLDELFELLVLRFWIKPPEGLIKAEMAQWERQKQHVVRARVLNVVKAMITDEDILEKSEMYILDRMQEFVSNEEVITFPAAKHVLALIQRAKRDGKPPVKTMNLPPPPASIIPRVGKPTLLDIEAVELARQLTIMENDLYRKIRPLECLRRTRQSSAKNDDSISAVIQLSNKIGYWVAEAVLSRADSRKRSAVIKHFIATADRSWELVAPKYISQFEVCEAIMNPDKNFSNYWTTLSQCVPPCIPFIGRYLSTLTFINDGADDRYTGDLINFRKRQKAAEIIQSIKRWQVQLYSLHPVPSILVFIEESLAKFGTGMDYSDQFYKLSLEREPKEREDERVIRDLYKQGFL</sequence>
<dbReference type="Gene3D" id="1.10.840.10">
    <property type="entry name" value="Ras guanine-nucleotide exchange factors catalytic domain"/>
    <property type="match status" value="2"/>
</dbReference>
<feature type="compositionally biased region" description="Polar residues" evidence="3">
    <location>
        <begin position="203"/>
        <end position="214"/>
    </location>
</feature>
<evidence type="ECO:0008006" key="8">
    <source>
        <dbReference type="Google" id="ProtNLM"/>
    </source>
</evidence>
<dbReference type="PANTHER" id="PTHR23113">
    <property type="entry name" value="GUANINE NUCLEOTIDE EXCHANGE FACTOR"/>
    <property type="match status" value="1"/>
</dbReference>
<feature type="compositionally biased region" description="Low complexity" evidence="3">
    <location>
        <begin position="121"/>
        <end position="133"/>
    </location>
</feature>
<dbReference type="SUPFAM" id="SSF48366">
    <property type="entry name" value="Ras GEF"/>
    <property type="match status" value="1"/>
</dbReference>
<keyword evidence="7" id="KW-1185">Reference proteome</keyword>
<dbReference type="GO" id="GO:0005085">
    <property type="term" value="F:guanyl-nucleotide exchange factor activity"/>
    <property type="evidence" value="ECO:0007669"/>
    <property type="project" value="UniProtKB-KW"/>
</dbReference>
<feature type="compositionally biased region" description="Polar residues" evidence="3">
    <location>
        <begin position="708"/>
        <end position="728"/>
    </location>
</feature>
<dbReference type="SMART" id="SM00147">
    <property type="entry name" value="RasGEF"/>
    <property type="match status" value="1"/>
</dbReference>
<evidence type="ECO:0000313" key="7">
    <source>
        <dbReference type="Proteomes" id="UP001212997"/>
    </source>
</evidence>
<dbReference type="InterPro" id="IPR001895">
    <property type="entry name" value="RASGEF_cat_dom"/>
</dbReference>
<dbReference type="Proteomes" id="UP001212997">
    <property type="component" value="Unassembled WGS sequence"/>
</dbReference>
<accession>A0AAD5VDS2</accession>
<protein>
    <recommendedName>
        <fullName evidence="8">Ras GEF</fullName>
    </recommendedName>
</protein>
<dbReference type="PROSITE" id="PS50009">
    <property type="entry name" value="RASGEF_CAT"/>
    <property type="match status" value="1"/>
</dbReference>
<evidence type="ECO:0000256" key="1">
    <source>
        <dbReference type="ARBA" id="ARBA00022658"/>
    </source>
</evidence>
<evidence type="ECO:0000259" key="5">
    <source>
        <dbReference type="PROSITE" id="PS50212"/>
    </source>
</evidence>
<keyword evidence="1 2" id="KW-0344">Guanine-nucleotide releasing factor</keyword>
<feature type="compositionally biased region" description="Basic and acidic residues" evidence="3">
    <location>
        <begin position="172"/>
        <end position="186"/>
    </location>
</feature>
<dbReference type="InterPro" id="IPR036964">
    <property type="entry name" value="RASGEF_cat_dom_sf"/>
</dbReference>
<dbReference type="AlphaFoldDB" id="A0AAD5VDS2"/>
<evidence type="ECO:0000256" key="2">
    <source>
        <dbReference type="PROSITE-ProRule" id="PRU00168"/>
    </source>
</evidence>
<dbReference type="PROSITE" id="PS50212">
    <property type="entry name" value="RASGEF_NTER"/>
    <property type="match status" value="1"/>
</dbReference>
<comment type="caution">
    <text evidence="6">The sequence shown here is derived from an EMBL/GenBank/DDBJ whole genome shotgun (WGS) entry which is preliminary data.</text>
</comment>
<dbReference type="CDD" id="cd06224">
    <property type="entry name" value="REM"/>
    <property type="match status" value="1"/>
</dbReference>
<feature type="compositionally biased region" description="Low complexity" evidence="3">
    <location>
        <begin position="189"/>
        <end position="202"/>
    </location>
</feature>
<organism evidence="6 7">
    <name type="scientific">Meripilus lineatus</name>
    <dbReference type="NCBI Taxonomy" id="2056292"/>
    <lineage>
        <taxon>Eukaryota</taxon>
        <taxon>Fungi</taxon>
        <taxon>Dikarya</taxon>
        <taxon>Basidiomycota</taxon>
        <taxon>Agaricomycotina</taxon>
        <taxon>Agaricomycetes</taxon>
        <taxon>Polyporales</taxon>
        <taxon>Meripilaceae</taxon>
        <taxon>Meripilus</taxon>
    </lineage>
</organism>
<feature type="region of interest" description="Disordered" evidence="3">
    <location>
        <begin position="254"/>
        <end position="283"/>
    </location>
</feature>
<evidence type="ECO:0000313" key="6">
    <source>
        <dbReference type="EMBL" id="KAJ3491789.1"/>
    </source>
</evidence>
<gene>
    <name evidence="6" type="ORF">NLI96_g461</name>
</gene>
<proteinExistence type="predicted"/>
<dbReference type="InterPro" id="IPR023578">
    <property type="entry name" value="Ras_GEF_dom_sf"/>
</dbReference>
<dbReference type="EMBL" id="JANAWD010000007">
    <property type="protein sequence ID" value="KAJ3491789.1"/>
    <property type="molecule type" value="Genomic_DNA"/>
</dbReference>
<evidence type="ECO:0000256" key="3">
    <source>
        <dbReference type="SAM" id="MobiDB-lite"/>
    </source>
</evidence>
<name>A0AAD5VDS2_9APHY</name>
<dbReference type="PANTHER" id="PTHR23113:SF368">
    <property type="entry name" value="CELL DIVISION CONTROL PROTEIN 25"/>
    <property type="match status" value="1"/>
</dbReference>